<protein>
    <submittedName>
        <fullName evidence="2">Uncharacterized protein</fullName>
    </submittedName>
</protein>
<dbReference type="EMBL" id="HACG01001351">
    <property type="protein sequence ID" value="CEK48216.1"/>
    <property type="molecule type" value="Transcribed_RNA"/>
</dbReference>
<proteinExistence type="predicted"/>
<sequence length="76" mass="8789">LHLSCPHFDEKDVEINVMDDNKLDIHCRHDRSRGDHHSGDRSGDRTGDRTGDRMGDRMGDRSGDKGRDQRMERDLT</sequence>
<feature type="non-terminal residue" evidence="2">
    <location>
        <position position="1"/>
    </location>
</feature>
<dbReference type="AlphaFoldDB" id="A0A0B6XXE0"/>
<feature type="non-terminal residue" evidence="2">
    <location>
        <position position="76"/>
    </location>
</feature>
<organism evidence="2">
    <name type="scientific">Arion vulgaris</name>
    <dbReference type="NCBI Taxonomy" id="1028688"/>
    <lineage>
        <taxon>Eukaryota</taxon>
        <taxon>Metazoa</taxon>
        <taxon>Spiralia</taxon>
        <taxon>Lophotrochozoa</taxon>
        <taxon>Mollusca</taxon>
        <taxon>Gastropoda</taxon>
        <taxon>Heterobranchia</taxon>
        <taxon>Euthyneura</taxon>
        <taxon>Panpulmonata</taxon>
        <taxon>Eupulmonata</taxon>
        <taxon>Stylommatophora</taxon>
        <taxon>Helicina</taxon>
        <taxon>Arionoidea</taxon>
        <taxon>Arionidae</taxon>
        <taxon>Arion</taxon>
    </lineage>
</organism>
<feature type="region of interest" description="Disordered" evidence="1">
    <location>
        <begin position="27"/>
        <end position="76"/>
    </location>
</feature>
<gene>
    <name evidence="2" type="primary">ORF3401</name>
</gene>
<name>A0A0B6XXE0_9EUPU</name>
<reference evidence="2" key="1">
    <citation type="submission" date="2014-12" db="EMBL/GenBank/DDBJ databases">
        <title>Insight into the proteome of Arion vulgaris.</title>
        <authorList>
            <person name="Aradska J."/>
            <person name="Bulat T."/>
            <person name="Smidak R."/>
            <person name="Sarate P."/>
            <person name="Gangsoo J."/>
            <person name="Sialana F."/>
            <person name="Bilban M."/>
            <person name="Lubec G."/>
        </authorList>
    </citation>
    <scope>NUCLEOTIDE SEQUENCE</scope>
    <source>
        <tissue evidence="2">Skin</tissue>
    </source>
</reference>
<evidence type="ECO:0000256" key="1">
    <source>
        <dbReference type="SAM" id="MobiDB-lite"/>
    </source>
</evidence>
<accession>A0A0B6XXE0</accession>
<evidence type="ECO:0000313" key="2">
    <source>
        <dbReference type="EMBL" id="CEK48216.1"/>
    </source>
</evidence>